<dbReference type="PANTHER" id="PTHR12829:SF7">
    <property type="entry name" value="N6-ADENOSINE-METHYLTRANSFERASE CATALYTIC SUBUNIT"/>
    <property type="match status" value="1"/>
</dbReference>
<protein>
    <recommendedName>
        <fullName evidence="5">DNA methylase N-4/N-6 domain-containing protein</fullName>
    </recommendedName>
</protein>
<evidence type="ECO:0000256" key="2">
    <source>
        <dbReference type="ARBA" id="ARBA00022679"/>
    </source>
</evidence>
<evidence type="ECO:0008006" key="5">
    <source>
        <dbReference type="Google" id="ProtNLM"/>
    </source>
</evidence>
<evidence type="ECO:0000256" key="3">
    <source>
        <dbReference type="ARBA" id="ARBA00022691"/>
    </source>
</evidence>
<dbReference type="GO" id="GO:0032259">
    <property type="term" value="P:methylation"/>
    <property type="evidence" value="ECO:0007669"/>
    <property type="project" value="UniProtKB-KW"/>
</dbReference>
<evidence type="ECO:0000256" key="1">
    <source>
        <dbReference type="ARBA" id="ARBA00022603"/>
    </source>
</evidence>
<feature type="non-terminal residue" evidence="4">
    <location>
        <position position="114"/>
    </location>
</feature>
<feature type="non-terminal residue" evidence="4">
    <location>
        <position position="1"/>
    </location>
</feature>
<accession>X1JPD1</accession>
<dbReference type="PROSITE" id="PS00092">
    <property type="entry name" value="N6_MTASE"/>
    <property type="match status" value="1"/>
</dbReference>
<dbReference type="InterPro" id="IPR002052">
    <property type="entry name" value="DNA_methylase_N6_adenine_CS"/>
</dbReference>
<dbReference type="PROSITE" id="PS51143">
    <property type="entry name" value="MT_A70"/>
    <property type="match status" value="1"/>
</dbReference>
<organism evidence="4">
    <name type="scientific">marine sediment metagenome</name>
    <dbReference type="NCBI Taxonomy" id="412755"/>
    <lineage>
        <taxon>unclassified sequences</taxon>
        <taxon>metagenomes</taxon>
        <taxon>ecological metagenomes</taxon>
    </lineage>
</organism>
<keyword evidence="2" id="KW-0808">Transferase</keyword>
<dbReference type="EMBL" id="BARU01047121">
    <property type="protein sequence ID" value="GAH96591.1"/>
    <property type="molecule type" value="Genomic_DNA"/>
</dbReference>
<evidence type="ECO:0000313" key="4">
    <source>
        <dbReference type="EMBL" id="GAH96591.1"/>
    </source>
</evidence>
<keyword evidence="1" id="KW-0489">Methyltransferase</keyword>
<dbReference type="GO" id="GO:0001734">
    <property type="term" value="F:mRNA m(6)A methyltransferase activity"/>
    <property type="evidence" value="ECO:0007669"/>
    <property type="project" value="UniProtKB-ARBA"/>
</dbReference>
<dbReference type="InterPro" id="IPR007757">
    <property type="entry name" value="MT-A70-like"/>
</dbReference>
<dbReference type="Pfam" id="PF05063">
    <property type="entry name" value="MT-A70"/>
    <property type="match status" value="1"/>
</dbReference>
<dbReference type="SUPFAM" id="SSF53335">
    <property type="entry name" value="S-adenosyl-L-methionine-dependent methyltransferases"/>
    <property type="match status" value="1"/>
</dbReference>
<proteinExistence type="predicted"/>
<name>X1JPD1_9ZZZZ</name>
<keyword evidence="3" id="KW-0949">S-adenosyl-L-methionine</keyword>
<dbReference type="Gene3D" id="3.40.50.150">
    <property type="entry name" value="Vaccinia Virus protein VP39"/>
    <property type="match status" value="1"/>
</dbReference>
<gene>
    <name evidence="4" type="ORF">S03H2_70756</name>
</gene>
<dbReference type="PANTHER" id="PTHR12829">
    <property type="entry name" value="N6-ADENOSINE-METHYLTRANSFERASE"/>
    <property type="match status" value="1"/>
</dbReference>
<comment type="caution">
    <text evidence="4">The sequence shown here is derived from an EMBL/GenBank/DDBJ whole genome shotgun (WGS) entry which is preliminary data.</text>
</comment>
<dbReference type="AlphaFoldDB" id="X1JPD1"/>
<reference evidence="4" key="1">
    <citation type="journal article" date="2014" name="Front. Microbiol.">
        <title>High frequency of phylogenetically diverse reductive dehalogenase-homologous genes in deep subseafloor sedimentary metagenomes.</title>
        <authorList>
            <person name="Kawai M."/>
            <person name="Futagami T."/>
            <person name="Toyoda A."/>
            <person name="Takaki Y."/>
            <person name="Nishi S."/>
            <person name="Hori S."/>
            <person name="Arai W."/>
            <person name="Tsubouchi T."/>
            <person name="Morono Y."/>
            <person name="Uchiyama I."/>
            <person name="Ito T."/>
            <person name="Fujiyama A."/>
            <person name="Inagaki F."/>
            <person name="Takami H."/>
        </authorList>
    </citation>
    <scope>NUCLEOTIDE SEQUENCE</scope>
    <source>
        <strain evidence="4">Expedition CK06-06</strain>
    </source>
</reference>
<sequence length="114" mass="13245">RSKMELPNKKYQVVYADPPWSYNSKKPTTAKRPSAMGISLTPDYYYDVMSIEEIKSLPIKNISCKDSVLFLWGTNPMIAEALDVMKAWGFVYITMITWYKTNSKGMGYWFRGYT</sequence>
<dbReference type="GO" id="GO:0003676">
    <property type="term" value="F:nucleic acid binding"/>
    <property type="evidence" value="ECO:0007669"/>
    <property type="project" value="InterPro"/>
</dbReference>
<dbReference type="InterPro" id="IPR029063">
    <property type="entry name" value="SAM-dependent_MTases_sf"/>
</dbReference>